<evidence type="ECO:0000313" key="2">
    <source>
        <dbReference type="Proteomes" id="UP000824225"/>
    </source>
</evidence>
<reference evidence="1" key="1">
    <citation type="journal article" date="2021" name="PeerJ">
        <title>Extensive microbial diversity within the chicken gut microbiome revealed by metagenomics and culture.</title>
        <authorList>
            <person name="Gilroy R."/>
            <person name="Ravi A."/>
            <person name="Getino M."/>
            <person name="Pursley I."/>
            <person name="Horton D.L."/>
            <person name="Alikhan N.F."/>
            <person name="Baker D."/>
            <person name="Gharbi K."/>
            <person name="Hall N."/>
            <person name="Watson M."/>
            <person name="Adriaenssens E.M."/>
            <person name="Foster-Nyarko E."/>
            <person name="Jarju S."/>
            <person name="Secka A."/>
            <person name="Antonio M."/>
            <person name="Oren A."/>
            <person name="Chaudhuri R.R."/>
            <person name="La Ragione R."/>
            <person name="Hildebrand F."/>
            <person name="Pallen M.J."/>
        </authorList>
    </citation>
    <scope>NUCLEOTIDE SEQUENCE</scope>
    <source>
        <strain evidence="1">CHK186-16707</strain>
    </source>
</reference>
<gene>
    <name evidence="1" type="ORF">H9962_06530</name>
</gene>
<dbReference type="EMBL" id="DXAN01000022">
    <property type="protein sequence ID" value="HJA08826.1"/>
    <property type="molecule type" value="Genomic_DNA"/>
</dbReference>
<dbReference type="AlphaFoldDB" id="A0A9D2HER0"/>
<evidence type="ECO:0000313" key="1">
    <source>
        <dbReference type="EMBL" id="HJA08826.1"/>
    </source>
</evidence>
<sequence>MSMRARAGLLVVLCLLMGACGYRWQGFDDPAVGSVIGDGSKTLKIDRVEQSSMFPWVPYYLRSLIRDEVNLRKLARWVDSGDADYTMTVRMPSFQIRSYASDAEDVTLLNAATVRLEIVIADGTTGDVVWRSGVVAYSENYENTRESVAIREVLAQAVYRVLDRMQQQDF</sequence>
<proteinExistence type="predicted"/>
<dbReference type="Proteomes" id="UP000824225">
    <property type="component" value="Unassembled WGS sequence"/>
</dbReference>
<reference evidence="1" key="2">
    <citation type="submission" date="2021-04" db="EMBL/GenBank/DDBJ databases">
        <authorList>
            <person name="Gilroy R."/>
        </authorList>
    </citation>
    <scope>NUCLEOTIDE SEQUENCE</scope>
    <source>
        <strain evidence="1">CHK186-16707</strain>
    </source>
</reference>
<protein>
    <recommendedName>
        <fullName evidence="3">Lipoprotein</fullName>
    </recommendedName>
</protein>
<organism evidence="1 2">
    <name type="scientific">Candidatus Mailhella merdigallinarum</name>
    <dbReference type="NCBI Taxonomy" id="2838658"/>
    <lineage>
        <taxon>Bacteria</taxon>
        <taxon>Pseudomonadati</taxon>
        <taxon>Thermodesulfobacteriota</taxon>
        <taxon>Desulfovibrionia</taxon>
        <taxon>Desulfovibrionales</taxon>
        <taxon>Desulfovibrionaceae</taxon>
        <taxon>Mailhella</taxon>
    </lineage>
</organism>
<dbReference type="PROSITE" id="PS51257">
    <property type="entry name" value="PROKAR_LIPOPROTEIN"/>
    <property type="match status" value="1"/>
</dbReference>
<name>A0A9D2HER0_9BACT</name>
<evidence type="ECO:0008006" key="3">
    <source>
        <dbReference type="Google" id="ProtNLM"/>
    </source>
</evidence>
<comment type="caution">
    <text evidence="1">The sequence shown here is derived from an EMBL/GenBank/DDBJ whole genome shotgun (WGS) entry which is preliminary data.</text>
</comment>
<accession>A0A9D2HER0</accession>